<feature type="non-terminal residue" evidence="1">
    <location>
        <position position="1"/>
    </location>
</feature>
<gene>
    <name evidence="1" type="ORF">SCF082_LOCUS29860</name>
</gene>
<reference evidence="1 2" key="1">
    <citation type="submission" date="2024-02" db="EMBL/GenBank/DDBJ databases">
        <authorList>
            <person name="Chen Y."/>
            <person name="Shah S."/>
            <person name="Dougan E. K."/>
            <person name="Thang M."/>
            <person name="Chan C."/>
        </authorList>
    </citation>
    <scope>NUCLEOTIDE SEQUENCE [LARGE SCALE GENOMIC DNA]</scope>
</reference>
<protein>
    <submittedName>
        <fullName evidence="1">Uncharacterized protein</fullName>
    </submittedName>
</protein>
<organism evidence="1 2">
    <name type="scientific">Durusdinium trenchii</name>
    <dbReference type="NCBI Taxonomy" id="1381693"/>
    <lineage>
        <taxon>Eukaryota</taxon>
        <taxon>Sar</taxon>
        <taxon>Alveolata</taxon>
        <taxon>Dinophyceae</taxon>
        <taxon>Suessiales</taxon>
        <taxon>Symbiodiniaceae</taxon>
        <taxon>Durusdinium</taxon>
    </lineage>
</organism>
<keyword evidence="2" id="KW-1185">Reference proteome</keyword>
<proteinExistence type="predicted"/>
<accession>A0ABP0MUK1</accession>
<name>A0ABP0MUK1_9DINO</name>
<evidence type="ECO:0000313" key="1">
    <source>
        <dbReference type="EMBL" id="CAK9055168.1"/>
    </source>
</evidence>
<evidence type="ECO:0000313" key="2">
    <source>
        <dbReference type="Proteomes" id="UP001642464"/>
    </source>
</evidence>
<sequence>CLEFAVHLTPQYGDSFLELLRLRFLLELRAWICAEPLIIGLEPGGWDARRPAALSLVLHRILRQAAAALRSRCTMHPAAAILEASWDHHVGVTVAGVLSKIQPAERREGVKKIVQIFKKHTKDLKIWGENIIGAGKLWYQSKSQKPYTWFQCGVVARSSAISVYLSTAQLTSAMVTKIGPKCKHGVGCLYIKSLADVNMKELEQVVKKGFSVTGH</sequence>
<dbReference type="Proteomes" id="UP001642464">
    <property type="component" value="Unassembled WGS sequence"/>
</dbReference>
<comment type="caution">
    <text evidence="1">The sequence shown here is derived from an EMBL/GenBank/DDBJ whole genome shotgun (WGS) entry which is preliminary data.</text>
</comment>
<dbReference type="EMBL" id="CAXAMM010024358">
    <property type="protein sequence ID" value="CAK9055168.1"/>
    <property type="molecule type" value="Genomic_DNA"/>
</dbReference>